<keyword evidence="12" id="KW-1185">Reference proteome</keyword>
<evidence type="ECO:0000256" key="2">
    <source>
        <dbReference type="ARBA" id="ARBA00022448"/>
    </source>
</evidence>
<keyword evidence="5" id="KW-1133">Transmembrane helix</keyword>
<evidence type="ECO:0000259" key="10">
    <source>
        <dbReference type="PROSITE" id="PS50192"/>
    </source>
</evidence>
<reference evidence="11 12" key="2">
    <citation type="submission" date="2018-11" db="EMBL/GenBank/DDBJ databases">
        <authorList>
            <consortium name="Pathogen Informatics"/>
        </authorList>
    </citation>
    <scope>NUCLEOTIDE SEQUENCE [LARGE SCALE GENOMIC DNA]</scope>
    <source>
        <strain evidence="11 12">Egypt</strain>
    </source>
</reference>
<feature type="compositionally biased region" description="Polar residues" evidence="9">
    <location>
        <begin position="26"/>
        <end position="37"/>
    </location>
</feature>
<keyword evidence="7" id="KW-0472">Membrane</keyword>
<evidence type="ECO:0000256" key="7">
    <source>
        <dbReference type="ARBA" id="ARBA00023136"/>
    </source>
</evidence>
<dbReference type="WBParaSite" id="ECPE_0001125201-mRNA-1">
    <property type="protein sequence ID" value="ECPE_0001125201-mRNA-1"/>
    <property type="gene ID" value="ECPE_0001125201"/>
</dbReference>
<keyword evidence="4" id="KW-0653">Protein transport</keyword>
<evidence type="ECO:0000256" key="9">
    <source>
        <dbReference type="SAM" id="MobiDB-lite"/>
    </source>
</evidence>
<dbReference type="EMBL" id="UZAN01050404">
    <property type="protein sequence ID" value="VDP88203.1"/>
    <property type="molecule type" value="Genomic_DNA"/>
</dbReference>
<dbReference type="InterPro" id="IPR039899">
    <property type="entry name" value="BET1_SNARE"/>
</dbReference>
<dbReference type="CDD" id="cd15853">
    <property type="entry name" value="SNARE_Bet1"/>
    <property type="match status" value="1"/>
</dbReference>
<accession>A0A183AW82</accession>
<protein>
    <submittedName>
        <fullName evidence="13">t-SNARE coiled-coil homology domain-containing protein</fullName>
    </submittedName>
</protein>
<organism evidence="13">
    <name type="scientific">Echinostoma caproni</name>
    <dbReference type="NCBI Taxonomy" id="27848"/>
    <lineage>
        <taxon>Eukaryota</taxon>
        <taxon>Metazoa</taxon>
        <taxon>Spiralia</taxon>
        <taxon>Lophotrochozoa</taxon>
        <taxon>Platyhelminthes</taxon>
        <taxon>Trematoda</taxon>
        <taxon>Digenea</taxon>
        <taxon>Plagiorchiida</taxon>
        <taxon>Echinostomata</taxon>
        <taxon>Echinostomatoidea</taxon>
        <taxon>Echinostomatidae</taxon>
        <taxon>Echinostoma</taxon>
    </lineage>
</organism>
<sequence length="330" mass="36995">MHRGPSFPKHQQQSDYRSGGVGYPPFSTNAQSSTPAWSHSGFMAEENERLTQELTDKVTGLRSLSIRIGDELREQHSLLSGMAGAFNRSEGLLRSTMSRVLGLGKNSSSTALYCYLLCFASLSTYSSTENVQYDDDWSSRFRIARQWVVLAVLISIVVGVLFYDEGHPERNSKLSVLFRYNGTLLPDEIFLVHLVIPDGDVLVKLSPVAGDPDLFVAVGKNREILINRLSEPHRSRCTPKQYIYQLNTIWEQLINPHVPDDVYQLFSYQSASLGVEELVVGAAQSTDSRSAGPVQPILIAVRPYPNTAETCEFILEVSNWYPRLLLLLFF</sequence>
<evidence type="ECO:0000256" key="3">
    <source>
        <dbReference type="ARBA" id="ARBA00022692"/>
    </source>
</evidence>
<dbReference type="AlphaFoldDB" id="A0A183AW82"/>
<dbReference type="GO" id="GO:0015031">
    <property type="term" value="P:protein transport"/>
    <property type="evidence" value="ECO:0007669"/>
    <property type="project" value="UniProtKB-KW"/>
</dbReference>
<dbReference type="Proteomes" id="UP000272942">
    <property type="component" value="Unassembled WGS sequence"/>
</dbReference>
<evidence type="ECO:0000313" key="11">
    <source>
        <dbReference type="EMBL" id="VDP88203.1"/>
    </source>
</evidence>
<dbReference type="Gene3D" id="1.20.5.110">
    <property type="match status" value="1"/>
</dbReference>
<evidence type="ECO:0000256" key="1">
    <source>
        <dbReference type="ARBA" id="ARBA00004394"/>
    </source>
</evidence>
<dbReference type="PANTHER" id="PTHR12791">
    <property type="entry name" value="GOLGI SNARE BET1-RELATED"/>
    <property type="match status" value="1"/>
</dbReference>
<feature type="region of interest" description="Disordered" evidence="9">
    <location>
        <begin position="1"/>
        <end position="37"/>
    </location>
</feature>
<evidence type="ECO:0000256" key="8">
    <source>
        <dbReference type="ARBA" id="ARBA00046280"/>
    </source>
</evidence>
<dbReference type="OrthoDB" id="261831at2759"/>
<name>A0A183AW82_9TREM</name>
<dbReference type="GO" id="GO:0000139">
    <property type="term" value="C:Golgi membrane"/>
    <property type="evidence" value="ECO:0007669"/>
    <property type="project" value="UniProtKB-SubCell"/>
</dbReference>
<evidence type="ECO:0000313" key="12">
    <source>
        <dbReference type="Proteomes" id="UP000272942"/>
    </source>
</evidence>
<keyword evidence="6" id="KW-0333">Golgi apparatus</keyword>
<feature type="domain" description="T-SNARE coiled-coil homology" evidence="10">
    <location>
        <begin position="41"/>
        <end position="103"/>
    </location>
</feature>
<dbReference type="PROSITE" id="PS50192">
    <property type="entry name" value="T_SNARE"/>
    <property type="match status" value="1"/>
</dbReference>
<keyword evidence="2" id="KW-0813">Transport</keyword>
<evidence type="ECO:0000256" key="6">
    <source>
        <dbReference type="ARBA" id="ARBA00023034"/>
    </source>
</evidence>
<proteinExistence type="predicted"/>
<dbReference type="SUPFAM" id="SSF58038">
    <property type="entry name" value="SNARE fusion complex"/>
    <property type="match status" value="1"/>
</dbReference>
<keyword evidence="3" id="KW-0812">Transmembrane</keyword>
<reference evidence="13" key="1">
    <citation type="submission" date="2016-06" db="UniProtKB">
        <authorList>
            <consortium name="WormBaseParasite"/>
        </authorList>
    </citation>
    <scope>IDENTIFICATION</scope>
</reference>
<dbReference type="InterPro" id="IPR000727">
    <property type="entry name" value="T_SNARE_dom"/>
</dbReference>
<gene>
    <name evidence="11" type="ORF">ECPE_LOCUS11217</name>
</gene>
<comment type="subcellular location">
    <subcellularLocation>
        <location evidence="8">Endomembrane system</location>
        <topology evidence="8">Single-pass type IV membrane protein</topology>
    </subcellularLocation>
    <subcellularLocation>
        <location evidence="1">Golgi apparatus membrane</location>
    </subcellularLocation>
</comment>
<evidence type="ECO:0000313" key="13">
    <source>
        <dbReference type="WBParaSite" id="ECPE_0001125201-mRNA-1"/>
    </source>
</evidence>
<evidence type="ECO:0000256" key="5">
    <source>
        <dbReference type="ARBA" id="ARBA00022989"/>
    </source>
</evidence>
<evidence type="ECO:0000256" key="4">
    <source>
        <dbReference type="ARBA" id="ARBA00022927"/>
    </source>
</evidence>